<comment type="subcellular location">
    <subcellularLocation>
        <location evidence="1">Nucleus</location>
    </subcellularLocation>
</comment>
<dbReference type="FunFam" id="3.30.160.60:FF:000100">
    <property type="entry name" value="Zinc finger 45-like"/>
    <property type="match status" value="2"/>
</dbReference>
<dbReference type="SMART" id="SM00355">
    <property type="entry name" value="ZnF_C2H2"/>
    <property type="match status" value="5"/>
</dbReference>
<feature type="compositionally biased region" description="Basic and acidic residues" evidence="12">
    <location>
        <begin position="1398"/>
        <end position="1419"/>
    </location>
</feature>
<reference evidence="14" key="2">
    <citation type="submission" date="2021-08" db="EMBL/GenBank/DDBJ databases">
        <authorList>
            <person name="Eriksson T."/>
        </authorList>
    </citation>
    <scope>NUCLEOTIDE SEQUENCE</scope>
    <source>
        <strain evidence="14">Stoneville</strain>
        <tissue evidence="14">Whole head</tissue>
    </source>
</reference>
<evidence type="ECO:0000256" key="6">
    <source>
        <dbReference type="ARBA" id="ARBA00022833"/>
    </source>
</evidence>
<sequence>MLKIRALNRESSSDEDVPVIRREAQEEIALEEYNNALRLQSLEKYAEAEEILLNLLNDNIPQLENHGGLPSSMSTLKYSCYVNIGNIYIKKGQPDNALDNYLNASELDATDVTLWHKIGKLAIKQNRFRQAAYALSKGLECSESHWPCLDQLISLLYAMKDTIACLLYIGKALSLDANYVKGLVLRKDIYRNNPATIVYYQKLNPDYIWEPPLDVSIDEEDEKIILAKEQILCDKITEAEKAVGPKPLETIPLPKALDDYTWVSLAKVVRELHQYITDNHMSHFTLVDITKCMSQNNEDVVMEEPPRFEVPAEKPVEEVIPEKIVEPEVEEEKEKMEVEAVVERRQSQNSETNNEGQENTPIQTDNDEEQAMEQDGDDQDENNDSKTDKNRALSKSNKRKRDLLSDLQIWGWHSKRKSAKKGKPDKDFTVEDALNRIIPKNLLRNKIGEEKYNQFEDSMNTIDIYNMYVDNQHVNILSPIHSPKSISFEDYFGTEREKEDVQTLWNQPREYCDAIVLIKDFVISLSKLWHVKWPKELVQMYIEAYVMYREHFDHPQVFSNESPFTEVRDDALATLLYGELLNFSCPKTESRIIHVTSLAFLQVISGWQEEWQDEFPAIFLRVYWLRAHIFRKEGNNDLAIRALELAKVMLEEEKKTEEKYFLSLPNCFKCGLLTNEIVSKIFKHLDMITSLNCIEELFNSEKYRDVAEILKLTFNSSGHHPTSGKMGRPAQLAMLLHSLWYTDLTECFVWTEECLYEALSHFLKPTTDSDKWEKVVEIDSLNEDKRARLVETLAKIVCKKLNSDNSTRASSGCVTPWILLHYILVREEHRQQASKRVSHIKTDKSENFGDTSDAQNDELPPSVAILFSAHEFLGPKGWCLAGNGELLHFILDTILDRLDTPILEPLREKIDIHIEQALFCLYQHPSKKNKVSRHLADHNVDPLSLTWERAFQLYDFYGPDCLPEFNSYKNVSISADLEQLLQRITALVPPSMDPQPHMAKLADFIHGRTSDLPEPINFSNKMRAIYYLIGDYYFKQREFNRCLKYFMMDLCINPTRVDSWACIGLSYLSQLENKLNYCKRLKNEMEFLDKAKCAQVSFKKALDLEKDHIMLWIEFGSFEYMVHSFCSRVMKSESDTLSMEKFEYLENQKNNYLESSGRSFEKAIQLYQPDEGEADERWLQYYILGKVAEKKQQEPNEYLRYYVTASKLLHENNAMYPEKINYHNPQHLAVEALELHYRVNASILKYLELHEGKEIQNSIGNTFKEHLEKSFFPKKPMVKQVVLPNQPPLTNGVKENVGKAVPGPPPDKTKHEEVMKEVRSCLDDLLGKVDENVKEQSEKDLSKKVETEKDSSKKVDTEKDVDELSDVIMISDSDEEQPKFQPPAQEENKEAPIQSKTIGKDVQEFLDKMMEETMKKTEEQEPDSDTSVTSKNVVEVKIEDVKVENGKAEVKVEKLKSGSETETDIRTSVDESSSSPSSSSSSSSSSDSDSDDDSSSSSTSSSSETTNGNMSNGEILAMVDRCIIGLEQCVIRLPQNYKALYRLAHLYFNYKAKKDLNKSKQLLLGEYTCKGGHTITGLFSDRKNHNFFNGIWRIPSSEIDRPGSLSAHMSRCITLLLQILRATNDNKLLLDLSMLFRKTPDPDKIYIKDSERLQFADQAMAMCVQCLRSQIQNVPNMNDTAVQRLLQDIFRSYQRVQKHEASKESTFASMLTEVYKKMKKGKQIPENANVLDQATKFCQQNRLVEKQKRQMQTQAALLRGPGITNPPVLPAPSTVNPISQAPLKRPGVGRPRGRPPLPKIPGQARTSRGRSPNVSANPFWQKSLIEQNATYNYLKHYQEELIKQYSQSLSLSQLTQLSQYFSQNQFASALAQSQFSNQFMSGQSSMLNSANMMKQMGSSQFRAAHLGETSKSAPYKKKSEQLSILPTGLGMESLKSYSGLEQTAKAANYKKNLPQTITSAAQATTITKVKTTVPTSLYGMNLPHPLASHQAPINLGNKPKSYPAKTDSPITHSVTSMSQTSVTKTKSVYTASGFKNIYSGGVNYSTADIAKINKPGVAPTKTTPSSQIFKEPMISKAHASMHHKVLDKATNILMKERPNISITPVLQSAIPLITTSSFMTPNQSSSGKTLQEKLADKQKQHSTKQLGRHIEAEIISTPMGQTPLKKSLNIPSIPSSLTVSKASTYKFPAESGISISQIPVTQPYKNMEAINLHQRKEPQHRLAKPVSEASLQPKLPLSLSVTKKPERKPSSDDDRKVDLENFTLLIPSVSVGNVPQLAVDLLITSLDFKKAATIWHPAIVSSVGPDPYELNGPDMCTACELYVNEDLKLALVQLRSAIHFKLATKFFKDLKNSLLRFKLKNVVILTSSFDYELHVISNNKFYYVSNQDVGDVMKNLNIKPKEAEFNGKYLIHGAGFAVKLFENLEDSFKCTILIKYVSEGDNRPDAIATLEMLCRRVGNLNIHRRIHTGEKRYICEYCSKGCNTLQALQQHHNVHKKGPYIPCPTCGKSFSNRYYLNCHMKIHNPIKRHTCDTCKKSFTQMTLLKIHMRTHTGETPYSCTLCDKKRGHTGEKPYICEYCSKGFTTSHDLKRHHNVHTKGPYISCPTCGEKPYLCEYCSKGFTTSQALQRHHSVHKKGPYIACPTCGQPNDPERKRGSRDLSEGEKGGSDRNSGAFGNDSR</sequence>
<dbReference type="PANTHER" id="PTHR15502">
    <property type="entry name" value="CALCINEURIN-BINDING PROTEIN CABIN 1-RELATED"/>
    <property type="match status" value="1"/>
</dbReference>
<dbReference type="GO" id="GO:0031491">
    <property type="term" value="F:nucleosome binding"/>
    <property type="evidence" value="ECO:0007669"/>
    <property type="project" value="TreeGrafter"/>
</dbReference>
<dbReference type="FunFam" id="3.30.160.60:FF:000110">
    <property type="entry name" value="Zinc finger protein-like"/>
    <property type="match status" value="1"/>
</dbReference>
<dbReference type="InterPro" id="IPR033053">
    <property type="entry name" value="Hir3/CABIN1"/>
</dbReference>
<dbReference type="InterPro" id="IPR011990">
    <property type="entry name" value="TPR-like_helical_dom_sf"/>
</dbReference>
<dbReference type="Gene3D" id="3.40.50.10900">
    <property type="entry name" value="PAC-like subunit"/>
    <property type="match status" value="1"/>
</dbReference>
<feature type="compositionally biased region" description="Polar residues" evidence="12">
    <location>
        <begin position="347"/>
        <end position="364"/>
    </location>
</feature>
<feature type="region of interest" description="Disordered" evidence="12">
    <location>
        <begin position="2642"/>
        <end position="2680"/>
    </location>
</feature>
<dbReference type="SUPFAM" id="SSF57667">
    <property type="entry name" value="beta-beta-alpha zinc fingers"/>
    <property type="match status" value="4"/>
</dbReference>
<keyword evidence="8" id="KW-0804">Transcription</keyword>
<name>A0A8J6HMY5_TENMO</name>
<dbReference type="SMART" id="SM00028">
    <property type="entry name" value="TPR"/>
    <property type="match status" value="5"/>
</dbReference>
<feature type="domain" description="C2H2-type" evidence="13">
    <location>
        <begin position="2574"/>
        <end position="2597"/>
    </location>
</feature>
<evidence type="ECO:0000313" key="14">
    <source>
        <dbReference type="EMBL" id="KAH0816513.1"/>
    </source>
</evidence>
<feature type="repeat" description="TPR" evidence="11">
    <location>
        <begin position="1023"/>
        <end position="1056"/>
    </location>
</feature>
<comment type="caution">
    <text evidence="14">The sequence shown here is derived from an EMBL/GenBank/DDBJ whole genome shotgun (WGS) entry which is preliminary data.</text>
</comment>
<dbReference type="GO" id="GO:0006325">
    <property type="term" value="P:chromatin organization"/>
    <property type="evidence" value="ECO:0007669"/>
    <property type="project" value="InterPro"/>
</dbReference>
<keyword evidence="15" id="KW-1185">Reference proteome</keyword>
<keyword evidence="3" id="KW-0479">Metal-binding</keyword>
<feature type="domain" description="C2H2-type" evidence="13">
    <location>
        <begin position="2473"/>
        <end position="2495"/>
    </location>
</feature>
<feature type="compositionally biased region" description="Polar residues" evidence="12">
    <location>
        <begin position="1804"/>
        <end position="1815"/>
    </location>
</feature>
<dbReference type="Pfam" id="PF09754">
    <property type="entry name" value="PAC2"/>
    <property type="match status" value="1"/>
</dbReference>
<dbReference type="Pfam" id="PF00096">
    <property type="entry name" value="zf-C2H2"/>
    <property type="match status" value="4"/>
</dbReference>
<dbReference type="EMBL" id="JABDTM020021418">
    <property type="protein sequence ID" value="KAH0816513.1"/>
    <property type="molecule type" value="Genomic_DNA"/>
</dbReference>
<evidence type="ECO:0000259" key="13">
    <source>
        <dbReference type="PROSITE" id="PS50157"/>
    </source>
</evidence>
<proteinExistence type="inferred from homology"/>
<feature type="compositionally biased region" description="Basic and acidic residues" evidence="12">
    <location>
        <begin position="1453"/>
        <end position="1469"/>
    </location>
</feature>
<feature type="compositionally biased region" description="Basic and acidic residues" evidence="12">
    <location>
        <begin position="323"/>
        <end position="346"/>
    </location>
</feature>
<feature type="region of interest" description="Disordered" evidence="12">
    <location>
        <begin position="323"/>
        <end position="400"/>
    </location>
</feature>
<dbReference type="Gene3D" id="1.25.40.10">
    <property type="entry name" value="Tetratricopeptide repeat domain"/>
    <property type="match status" value="2"/>
</dbReference>
<keyword evidence="6" id="KW-0862">Zinc</keyword>
<dbReference type="PROSITE" id="PS50005">
    <property type="entry name" value="TPR"/>
    <property type="match status" value="2"/>
</dbReference>
<feature type="compositionally biased region" description="Basic and acidic residues" evidence="12">
    <location>
        <begin position="2243"/>
        <end position="2255"/>
    </location>
</feature>
<dbReference type="PROSITE" id="PS50157">
    <property type="entry name" value="ZINC_FINGER_C2H2_2"/>
    <property type="match status" value="5"/>
</dbReference>
<evidence type="ECO:0000256" key="1">
    <source>
        <dbReference type="ARBA" id="ARBA00004123"/>
    </source>
</evidence>
<feature type="domain" description="C2H2-type" evidence="13">
    <location>
        <begin position="2501"/>
        <end position="2528"/>
    </location>
</feature>
<evidence type="ECO:0000256" key="3">
    <source>
        <dbReference type="ARBA" id="ARBA00022723"/>
    </source>
</evidence>
<evidence type="ECO:0000256" key="9">
    <source>
        <dbReference type="ARBA" id="ARBA00023242"/>
    </source>
</evidence>
<evidence type="ECO:0000256" key="2">
    <source>
        <dbReference type="ARBA" id="ARBA00006991"/>
    </source>
</evidence>
<feature type="repeat" description="TPR" evidence="11">
    <location>
        <begin position="78"/>
        <end position="111"/>
    </location>
</feature>
<dbReference type="PROSITE" id="PS00028">
    <property type="entry name" value="ZINC_FINGER_C2H2_1"/>
    <property type="match status" value="4"/>
</dbReference>
<feature type="region of interest" description="Disordered" evidence="12">
    <location>
        <begin position="2120"/>
        <end position="2146"/>
    </location>
</feature>
<dbReference type="InterPro" id="IPR013087">
    <property type="entry name" value="Znf_C2H2_type"/>
</dbReference>
<feature type="domain" description="C2H2-type" evidence="13">
    <location>
        <begin position="2529"/>
        <end position="2556"/>
    </location>
</feature>
<dbReference type="Gene3D" id="3.30.160.60">
    <property type="entry name" value="Classic Zinc Finger"/>
    <property type="match status" value="5"/>
</dbReference>
<reference evidence="14" key="1">
    <citation type="journal article" date="2020" name="J Insects Food Feed">
        <title>The yellow mealworm (Tenebrio molitor) genome: a resource for the emerging insects as food and feed industry.</title>
        <authorList>
            <person name="Eriksson T."/>
            <person name="Andere A."/>
            <person name="Kelstrup H."/>
            <person name="Emery V."/>
            <person name="Picard C."/>
        </authorList>
    </citation>
    <scope>NUCLEOTIDE SEQUENCE</scope>
    <source>
        <strain evidence="14">Stoneville</strain>
        <tissue evidence="14">Whole head</tissue>
    </source>
</reference>
<feature type="compositionally biased region" description="Basic and acidic residues" evidence="12">
    <location>
        <begin position="1333"/>
        <end position="1358"/>
    </location>
</feature>
<feature type="compositionally biased region" description="Basic and acidic residues" evidence="12">
    <location>
        <begin position="2650"/>
        <end position="2668"/>
    </location>
</feature>
<dbReference type="PANTHER" id="PTHR15502:SF7">
    <property type="entry name" value="CALCINEURIN-BINDING PROTEIN CABIN-1"/>
    <property type="match status" value="1"/>
</dbReference>
<comment type="similarity">
    <text evidence="2">Belongs to the krueppel C2H2-type zinc-finger protein family.</text>
</comment>
<dbReference type="SUPFAM" id="SSF48452">
    <property type="entry name" value="TPR-like"/>
    <property type="match status" value="2"/>
</dbReference>
<dbReference type="GO" id="GO:0005634">
    <property type="term" value="C:nucleus"/>
    <property type="evidence" value="ECO:0007669"/>
    <property type="project" value="UniProtKB-SubCell"/>
</dbReference>
<feature type="compositionally biased region" description="Basic and acidic residues" evidence="12">
    <location>
        <begin position="2130"/>
        <end position="2139"/>
    </location>
</feature>
<dbReference type="InterPro" id="IPR019151">
    <property type="entry name" value="Proteasome_assmbl_chaperone_2"/>
</dbReference>
<accession>A0A8J6HMY5</accession>
<feature type="region of interest" description="Disordered" evidence="12">
    <location>
        <begin position="835"/>
        <end position="856"/>
    </location>
</feature>
<dbReference type="InterPro" id="IPR036236">
    <property type="entry name" value="Znf_C2H2_sf"/>
</dbReference>
<evidence type="ECO:0000256" key="7">
    <source>
        <dbReference type="ARBA" id="ARBA00023015"/>
    </source>
</evidence>
<evidence type="ECO:0000256" key="8">
    <source>
        <dbReference type="ARBA" id="ARBA00023163"/>
    </source>
</evidence>
<dbReference type="InterPro" id="IPR019734">
    <property type="entry name" value="TPR_rpt"/>
</dbReference>
<keyword evidence="9" id="KW-0539">Nucleus</keyword>
<evidence type="ECO:0000256" key="10">
    <source>
        <dbReference type="PROSITE-ProRule" id="PRU00042"/>
    </source>
</evidence>
<evidence type="ECO:0000256" key="4">
    <source>
        <dbReference type="ARBA" id="ARBA00022737"/>
    </source>
</evidence>
<dbReference type="GO" id="GO:0008270">
    <property type="term" value="F:zinc ion binding"/>
    <property type="evidence" value="ECO:0007669"/>
    <property type="project" value="UniProtKB-KW"/>
</dbReference>
<organism evidence="14 15">
    <name type="scientific">Tenebrio molitor</name>
    <name type="common">Yellow mealworm beetle</name>
    <dbReference type="NCBI Taxonomy" id="7067"/>
    <lineage>
        <taxon>Eukaryota</taxon>
        <taxon>Metazoa</taxon>
        <taxon>Ecdysozoa</taxon>
        <taxon>Arthropoda</taxon>
        <taxon>Hexapoda</taxon>
        <taxon>Insecta</taxon>
        <taxon>Pterygota</taxon>
        <taxon>Neoptera</taxon>
        <taxon>Endopterygota</taxon>
        <taxon>Coleoptera</taxon>
        <taxon>Polyphaga</taxon>
        <taxon>Cucujiformia</taxon>
        <taxon>Tenebrionidae</taxon>
        <taxon>Tenebrio</taxon>
    </lineage>
</organism>
<feature type="compositionally biased region" description="Acidic residues" evidence="12">
    <location>
        <begin position="365"/>
        <end position="382"/>
    </location>
</feature>
<keyword evidence="7" id="KW-0805">Transcription regulation</keyword>
<evidence type="ECO:0000313" key="15">
    <source>
        <dbReference type="Proteomes" id="UP000719412"/>
    </source>
</evidence>
<evidence type="ECO:0000256" key="11">
    <source>
        <dbReference type="PROSITE-ProRule" id="PRU00339"/>
    </source>
</evidence>
<evidence type="ECO:0000256" key="5">
    <source>
        <dbReference type="ARBA" id="ARBA00022771"/>
    </source>
</evidence>
<feature type="domain" description="C2H2-type" evidence="13">
    <location>
        <begin position="2612"/>
        <end position="2634"/>
    </location>
</feature>
<dbReference type="Proteomes" id="UP000719412">
    <property type="component" value="Unassembled WGS sequence"/>
</dbReference>
<dbReference type="FunFam" id="3.30.160.60:FF:000761">
    <property type="entry name" value="Zinc finger protein 449"/>
    <property type="match status" value="1"/>
</dbReference>
<feature type="region of interest" description="Disordered" evidence="12">
    <location>
        <begin position="2235"/>
        <end position="2255"/>
    </location>
</feature>
<keyword evidence="11" id="KW-0802">TPR repeat</keyword>
<feature type="compositionally biased region" description="Low complexity" evidence="12">
    <location>
        <begin position="1472"/>
        <end position="1487"/>
    </location>
</feature>
<keyword evidence="4" id="KW-0677">Repeat</keyword>
<keyword evidence="5 10" id="KW-0863">Zinc-finger</keyword>
<feature type="region of interest" description="Disordered" evidence="12">
    <location>
        <begin position="1333"/>
        <end position="1432"/>
    </location>
</feature>
<feature type="region of interest" description="Disordered" evidence="12">
    <location>
        <begin position="1774"/>
        <end position="1815"/>
    </location>
</feature>
<feature type="compositionally biased region" description="Polar residues" evidence="12">
    <location>
        <begin position="2120"/>
        <end position="2129"/>
    </location>
</feature>
<dbReference type="InterPro" id="IPR038389">
    <property type="entry name" value="PSMG2_sf"/>
</dbReference>
<evidence type="ECO:0000256" key="12">
    <source>
        <dbReference type="SAM" id="MobiDB-lite"/>
    </source>
</evidence>
<protein>
    <recommendedName>
        <fullName evidence="13">C2H2-type domain-containing protein</fullName>
    </recommendedName>
</protein>
<feature type="region of interest" description="Disordered" evidence="12">
    <location>
        <begin position="1289"/>
        <end position="1313"/>
    </location>
</feature>
<feature type="region of interest" description="Disordered" evidence="12">
    <location>
        <begin position="1453"/>
        <end position="1511"/>
    </location>
</feature>
<gene>
    <name evidence="14" type="ORF">GEV33_006278</name>
</gene>